<evidence type="ECO:0000259" key="3">
    <source>
        <dbReference type="PROSITE" id="PS50893"/>
    </source>
</evidence>
<keyword evidence="5" id="KW-1185">Reference proteome</keyword>
<evidence type="ECO:0000313" key="4">
    <source>
        <dbReference type="EMBL" id="MFC4346515.1"/>
    </source>
</evidence>
<dbReference type="PANTHER" id="PTHR43038">
    <property type="entry name" value="ATP-BINDING CASSETTE, SUB-FAMILY H, MEMBER 1"/>
    <property type="match status" value="1"/>
</dbReference>
<dbReference type="InterPro" id="IPR017871">
    <property type="entry name" value="ABC_transporter-like_CS"/>
</dbReference>
<dbReference type="RefSeq" id="WP_156432011.1">
    <property type="nucleotide sequence ID" value="NZ_JBHSCR010000001.1"/>
</dbReference>
<organism evidence="4 5">
    <name type="scientific">Kordiimonas lipolytica</name>
    <dbReference type="NCBI Taxonomy" id="1662421"/>
    <lineage>
        <taxon>Bacteria</taxon>
        <taxon>Pseudomonadati</taxon>
        <taxon>Pseudomonadota</taxon>
        <taxon>Alphaproteobacteria</taxon>
        <taxon>Kordiimonadales</taxon>
        <taxon>Kordiimonadaceae</taxon>
        <taxon>Kordiimonas</taxon>
    </lineage>
</organism>
<dbReference type="PANTHER" id="PTHR43038:SF3">
    <property type="entry name" value="ABC TRANSPORTER G FAMILY MEMBER 20 ISOFORM X1"/>
    <property type="match status" value="1"/>
</dbReference>
<proteinExistence type="predicted"/>
<dbReference type="EMBL" id="JBHSCR010000001">
    <property type="protein sequence ID" value="MFC4346515.1"/>
    <property type="molecule type" value="Genomic_DNA"/>
</dbReference>
<feature type="domain" description="ABC transporter" evidence="3">
    <location>
        <begin position="5"/>
        <end position="234"/>
    </location>
</feature>
<feature type="domain" description="ABC transporter" evidence="3">
    <location>
        <begin position="326"/>
        <end position="555"/>
    </location>
</feature>
<protein>
    <submittedName>
        <fullName evidence="4">ATP-binding cassette domain-containing protein</fullName>
    </submittedName>
</protein>
<dbReference type="PROSITE" id="PS50893">
    <property type="entry name" value="ABC_TRANSPORTER_2"/>
    <property type="match status" value="2"/>
</dbReference>
<dbReference type="InterPro" id="IPR027417">
    <property type="entry name" value="P-loop_NTPase"/>
</dbReference>
<dbReference type="SMART" id="SM00382">
    <property type="entry name" value="AAA"/>
    <property type="match status" value="2"/>
</dbReference>
<dbReference type="CDD" id="cd03230">
    <property type="entry name" value="ABC_DR_subfamily_A"/>
    <property type="match status" value="1"/>
</dbReference>
<dbReference type="Gene3D" id="3.40.50.300">
    <property type="entry name" value="P-loop containing nucleotide triphosphate hydrolases"/>
    <property type="match status" value="2"/>
</dbReference>
<dbReference type="SUPFAM" id="SSF52540">
    <property type="entry name" value="P-loop containing nucleoside triphosphate hydrolases"/>
    <property type="match status" value="2"/>
</dbReference>
<dbReference type="GO" id="GO:0005524">
    <property type="term" value="F:ATP binding"/>
    <property type="evidence" value="ECO:0007669"/>
    <property type="project" value="UniProtKB-KW"/>
</dbReference>
<accession>A0ABV8U6L7</accession>
<evidence type="ECO:0000313" key="5">
    <source>
        <dbReference type="Proteomes" id="UP001595776"/>
    </source>
</evidence>
<name>A0ABV8U6L7_9PROT</name>
<keyword evidence="2 4" id="KW-0067">ATP-binding</keyword>
<comment type="caution">
    <text evidence="4">The sequence shown here is derived from an EMBL/GenBank/DDBJ whole genome shotgun (WGS) entry which is preliminary data.</text>
</comment>
<evidence type="ECO:0000256" key="1">
    <source>
        <dbReference type="ARBA" id="ARBA00022741"/>
    </source>
</evidence>
<dbReference type="Proteomes" id="UP001595776">
    <property type="component" value="Unassembled WGS sequence"/>
</dbReference>
<dbReference type="Pfam" id="PF00005">
    <property type="entry name" value="ABC_tran"/>
    <property type="match status" value="2"/>
</dbReference>
<dbReference type="PROSITE" id="PS00211">
    <property type="entry name" value="ABC_TRANSPORTER_1"/>
    <property type="match status" value="1"/>
</dbReference>
<reference evidence="5" key="1">
    <citation type="journal article" date="2019" name="Int. J. Syst. Evol. Microbiol.">
        <title>The Global Catalogue of Microorganisms (GCM) 10K type strain sequencing project: providing services to taxonomists for standard genome sequencing and annotation.</title>
        <authorList>
            <consortium name="The Broad Institute Genomics Platform"/>
            <consortium name="The Broad Institute Genome Sequencing Center for Infectious Disease"/>
            <person name="Wu L."/>
            <person name="Ma J."/>
        </authorList>
    </citation>
    <scope>NUCLEOTIDE SEQUENCE [LARGE SCALE GENOMIC DNA]</scope>
    <source>
        <strain evidence="5">CGMCC 1.15304</strain>
    </source>
</reference>
<dbReference type="InterPro" id="IPR003439">
    <property type="entry name" value="ABC_transporter-like_ATP-bd"/>
</dbReference>
<sequence length="571" mass="61121">MQPLIDIQAVSKSFGSCRAAITDVSASLMPGEITGIVGPDGAGKTTLLRMMAGLLNPDEGRILVDGKDSRDGGGGRDHLAYMPQHFGLYEDLTVMENLQLYADLRSLPKAERPARSETLLHFTGLGPFTARLAGRLSGGMKQKLGLACALIRTPKILLLDEPSVGVDPISRRELWAMTQQLAGQGMAVVWSTAYLDEAARCSSVLLLESGRVLYSGPPAVATDRMAGQTYAVRGLVSGQRRTLAKIMQQDGVLDATIEGHEVRFLMGVGAERPTPRSLGIEDDVDIVPVEPRFEDAFIALLGGARLSASPFADMAEVARNGSDFSIRADGLTRRFGEFVAADRVSFSVGRGEIFGLIGPNGAGKSTTFKMLCGLLKPSAGNASVAGLDLRKAPSMVRGRIGYMAQGFALYGDLSVFQNLIFFAGIYGLKGKSARHAIDRVSDIFGLMAHHGSRAGELSLGFKRRLALACAVMHEPDILFLDEPTSGVDPKTRREFWGHINAMVSRGVTIIVTTHFLHEAEYCDQVALINKGRIIASGAPDVLKSEVRAPDVPNPTLEDAFVALVAKQEAAA</sequence>
<dbReference type="InterPro" id="IPR003593">
    <property type="entry name" value="AAA+_ATPase"/>
</dbReference>
<gene>
    <name evidence="4" type="ORF">ACFO5Q_01485</name>
</gene>
<evidence type="ECO:0000256" key="2">
    <source>
        <dbReference type="ARBA" id="ARBA00022840"/>
    </source>
</evidence>
<keyword evidence="1" id="KW-0547">Nucleotide-binding</keyword>